<evidence type="ECO:0000256" key="1">
    <source>
        <dbReference type="SAM" id="MobiDB-lite"/>
    </source>
</evidence>
<dbReference type="EMBL" id="JASSZA010000013">
    <property type="protein sequence ID" value="KAK2095014.1"/>
    <property type="molecule type" value="Genomic_DNA"/>
</dbReference>
<organism evidence="2 3">
    <name type="scientific">Saguinus oedipus</name>
    <name type="common">Cotton-top tamarin</name>
    <name type="synonym">Oedipomidas oedipus</name>
    <dbReference type="NCBI Taxonomy" id="9490"/>
    <lineage>
        <taxon>Eukaryota</taxon>
        <taxon>Metazoa</taxon>
        <taxon>Chordata</taxon>
        <taxon>Craniata</taxon>
        <taxon>Vertebrata</taxon>
        <taxon>Euteleostomi</taxon>
        <taxon>Mammalia</taxon>
        <taxon>Eutheria</taxon>
        <taxon>Euarchontoglires</taxon>
        <taxon>Primates</taxon>
        <taxon>Haplorrhini</taxon>
        <taxon>Platyrrhini</taxon>
        <taxon>Cebidae</taxon>
        <taxon>Callitrichinae</taxon>
        <taxon>Saguinus</taxon>
    </lineage>
</organism>
<gene>
    <name evidence="2" type="ORF">P7K49_026430</name>
</gene>
<protein>
    <submittedName>
        <fullName evidence="2">Uncharacterized protein</fullName>
    </submittedName>
</protein>
<sequence length="97" mass="10275">MPCALRKSESQGQNSSSPEQQALEDLSPEFWGAADAGDCATKENTVIGRTPLGKESFAFSDPGILLMATTNLLIFLLSAHSCLKSAVQGVLTAFSLR</sequence>
<reference evidence="2 3" key="1">
    <citation type="submission" date="2023-05" db="EMBL/GenBank/DDBJ databases">
        <title>B98-5 Cell Line De Novo Hybrid Assembly: An Optical Mapping Approach.</title>
        <authorList>
            <person name="Kananen K."/>
            <person name="Auerbach J.A."/>
            <person name="Kautto E."/>
            <person name="Blachly J.S."/>
        </authorList>
    </citation>
    <scope>NUCLEOTIDE SEQUENCE [LARGE SCALE GENOMIC DNA]</scope>
    <source>
        <strain evidence="2">B95-8</strain>
        <tissue evidence="2">Cell line</tissue>
    </source>
</reference>
<feature type="compositionally biased region" description="Polar residues" evidence="1">
    <location>
        <begin position="10"/>
        <end position="20"/>
    </location>
</feature>
<comment type="caution">
    <text evidence="2">The sequence shown here is derived from an EMBL/GenBank/DDBJ whole genome shotgun (WGS) entry which is preliminary data.</text>
</comment>
<evidence type="ECO:0000313" key="2">
    <source>
        <dbReference type="EMBL" id="KAK2095014.1"/>
    </source>
</evidence>
<accession>A0ABQ9UD84</accession>
<keyword evidence="3" id="KW-1185">Reference proteome</keyword>
<dbReference type="Proteomes" id="UP001266305">
    <property type="component" value="Unassembled WGS sequence"/>
</dbReference>
<name>A0ABQ9UD84_SAGOE</name>
<proteinExistence type="predicted"/>
<evidence type="ECO:0000313" key="3">
    <source>
        <dbReference type="Proteomes" id="UP001266305"/>
    </source>
</evidence>
<feature type="region of interest" description="Disordered" evidence="1">
    <location>
        <begin position="1"/>
        <end position="24"/>
    </location>
</feature>